<protein>
    <submittedName>
        <fullName evidence="1">Uncharacterized protein</fullName>
    </submittedName>
</protein>
<dbReference type="PANTHER" id="PTHR34427:SF5">
    <property type="entry name" value="DUF4283 DOMAIN-CONTAINING PROTEIN"/>
    <property type="match status" value="1"/>
</dbReference>
<accession>A0A438GT55</accession>
<dbReference type="PANTHER" id="PTHR34427">
    <property type="entry name" value="DUF4283 DOMAIN PROTEIN"/>
    <property type="match status" value="1"/>
</dbReference>
<comment type="caution">
    <text evidence="1">The sequence shown here is derived from an EMBL/GenBank/DDBJ whole genome shotgun (WGS) entry which is preliminary data.</text>
</comment>
<name>A0A438GT55_VITVI</name>
<reference evidence="1 2" key="1">
    <citation type="journal article" date="2018" name="PLoS Genet.">
        <title>Population sequencing reveals clonal diversity and ancestral inbreeding in the grapevine cultivar Chardonnay.</title>
        <authorList>
            <person name="Roach M.J."/>
            <person name="Johnson D.L."/>
            <person name="Bohlmann J."/>
            <person name="van Vuuren H.J."/>
            <person name="Jones S.J."/>
            <person name="Pretorius I.S."/>
            <person name="Schmidt S.A."/>
            <person name="Borneman A.R."/>
        </authorList>
    </citation>
    <scope>NUCLEOTIDE SEQUENCE [LARGE SCALE GENOMIC DNA]</scope>
    <source>
        <strain evidence="2">cv. Chardonnay</strain>
        <tissue evidence="1">Leaf</tissue>
    </source>
</reference>
<dbReference type="AlphaFoldDB" id="A0A438GT55"/>
<evidence type="ECO:0000313" key="1">
    <source>
        <dbReference type="EMBL" id="RVW75369.1"/>
    </source>
</evidence>
<gene>
    <name evidence="1" type="ORF">CK203_052913</name>
</gene>
<sequence length="441" mass="49376">MRRYKDKLFHLERWSEEAGCLGLGSSAKEVWVRVVGIRLHCWSGGKFKKIGDCCEGLLEVDEETKRFSQLQEARIFVQLWWEVPLWVSAVVSMNKLKGSEGKRKTKDEKKGDGDGTVEIVDGFSGFGKGIGEKGGERVGLRENRGSVAFNGCRPVCLDARAQGNADLLCEGTTNLLNFGLGHALREDERCGPKSFWEAGQSSKVAVRVSDPDRVFLDEPLKKGKASDFQMLSKGWFAEEDLVCGKGSKEVEGDLGSFSPTDACLIEEASRVEGALIEVEEGHDVVVILKENERELSVSPLRVLLAEGWDFEKGVGGSFPIREGRDGRVEEEGGDVESWRYSCLAKFCHCLEMPIEGFEGEILKLLNRMKERRERLRGGSRGDRGVYGPILKLDREDFLSELGTIRRLWSEPWCVAGDFNMIRFPFERSRGGRLSSAMRRFS</sequence>
<organism evidence="1 2">
    <name type="scientific">Vitis vinifera</name>
    <name type="common">Grape</name>
    <dbReference type="NCBI Taxonomy" id="29760"/>
    <lineage>
        <taxon>Eukaryota</taxon>
        <taxon>Viridiplantae</taxon>
        <taxon>Streptophyta</taxon>
        <taxon>Embryophyta</taxon>
        <taxon>Tracheophyta</taxon>
        <taxon>Spermatophyta</taxon>
        <taxon>Magnoliopsida</taxon>
        <taxon>eudicotyledons</taxon>
        <taxon>Gunneridae</taxon>
        <taxon>Pentapetalae</taxon>
        <taxon>rosids</taxon>
        <taxon>Vitales</taxon>
        <taxon>Vitaceae</taxon>
        <taxon>Viteae</taxon>
        <taxon>Vitis</taxon>
    </lineage>
</organism>
<dbReference type="EMBL" id="QGNW01000351">
    <property type="protein sequence ID" value="RVW75369.1"/>
    <property type="molecule type" value="Genomic_DNA"/>
</dbReference>
<proteinExistence type="predicted"/>
<dbReference type="Proteomes" id="UP000288805">
    <property type="component" value="Unassembled WGS sequence"/>
</dbReference>
<evidence type="ECO:0000313" key="2">
    <source>
        <dbReference type="Proteomes" id="UP000288805"/>
    </source>
</evidence>